<evidence type="ECO:0000259" key="2">
    <source>
        <dbReference type="PROSITE" id="PS50181"/>
    </source>
</evidence>
<dbReference type="InterPro" id="IPR001810">
    <property type="entry name" value="F-box_dom"/>
</dbReference>
<dbReference type="AlphaFoldDB" id="A0AAV9WA50"/>
<feature type="domain" description="F-box" evidence="2">
    <location>
        <begin position="57"/>
        <end position="102"/>
    </location>
</feature>
<protein>
    <recommendedName>
        <fullName evidence="2">F-box domain-containing protein</fullName>
    </recommendedName>
</protein>
<feature type="region of interest" description="Disordered" evidence="1">
    <location>
        <begin position="26"/>
        <end position="59"/>
    </location>
</feature>
<dbReference type="PROSITE" id="PS50181">
    <property type="entry name" value="FBOX"/>
    <property type="match status" value="1"/>
</dbReference>
<evidence type="ECO:0000313" key="3">
    <source>
        <dbReference type="EMBL" id="KAK6505073.1"/>
    </source>
</evidence>
<accession>A0AAV9WA50</accession>
<evidence type="ECO:0000313" key="4">
    <source>
        <dbReference type="Proteomes" id="UP001370758"/>
    </source>
</evidence>
<dbReference type="EMBL" id="JAVHJL010000004">
    <property type="protein sequence ID" value="KAK6505073.1"/>
    <property type="molecule type" value="Genomic_DNA"/>
</dbReference>
<feature type="compositionally biased region" description="Basic and acidic residues" evidence="1">
    <location>
        <begin position="32"/>
        <end position="52"/>
    </location>
</feature>
<proteinExistence type="predicted"/>
<sequence length="660" mass="76295">MMFQCQYLAGLLQRIWARIWGRDTAPGPKASPEVKKTTRRDETEKPKKPPEGRKRRKGVFETLPQELIDKIVNDLSVDDINSLKATCSKLNHMAKRVLYQKLFTVRRYYWTVTDLKALVRFAKDISALDPSWQAKLKHLIIEVGSPCFNPELPKDGGPPKPMPHDPNSIPPDVESAFLSLLDLGHTCCSSKFRSRYMHLNHFHKAMSMLRDVKHLEIVGAGDHKKIPRKGSARNRTNVSKVLSELSRIKRKPGTNRYPPILSERYYPPIPQEVFANILATFSGHSYGLETLHYYWKTQTIEYVGIEWFSRWWEVGDAADLRPVVSGLTALTVNLQKPLNFVSNGSLGSEVPLTSYRETILRFLRCQTKLEDLHISFTGIDWSLKMRNERGQHRPYLSALLLDRLSAGMGHLPVLRKLHLDTVAFRGAALTDLLIDRKQTLQELRLTNCHLQDISQRWWHVFNALERLSLGYFQFECTHGEIFQTFSQHGFTYSREAIPWFRIYGDIKSRHHYCELWPNRLGEMMVNLERSWELRVEYRKALKAIRVWEDVIILRNRPRTHLGECVQALAENPQRVIGTRDLRFRVRGKVFPPWSYWQTITTGGASVSSSSWILAPSPAVPVDLRIIQYTLLRMLQIEECGWHFDDPIVGSQLLPREGVDG</sequence>
<gene>
    <name evidence="3" type="ORF">TWF481_006996</name>
</gene>
<dbReference type="Gene3D" id="3.80.10.10">
    <property type="entry name" value="Ribonuclease Inhibitor"/>
    <property type="match status" value="1"/>
</dbReference>
<organism evidence="3 4">
    <name type="scientific">Arthrobotrys musiformis</name>
    <dbReference type="NCBI Taxonomy" id="47236"/>
    <lineage>
        <taxon>Eukaryota</taxon>
        <taxon>Fungi</taxon>
        <taxon>Dikarya</taxon>
        <taxon>Ascomycota</taxon>
        <taxon>Pezizomycotina</taxon>
        <taxon>Orbiliomycetes</taxon>
        <taxon>Orbiliales</taxon>
        <taxon>Orbiliaceae</taxon>
        <taxon>Arthrobotrys</taxon>
    </lineage>
</organism>
<name>A0AAV9WA50_9PEZI</name>
<dbReference type="InterPro" id="IPR032675">
    <property type="entry name" value="LRR_dom_sf"/>
</dbReference>
<dbReference type="SUPFAM" id="SSF52047">
    <property type="entry name" value="RNI-like"/>
    <property type="match status" value="1"/>
</dbReference>
<reference evidence="3 4" key="1">
    <citation type="submission" date="2023-08" db="EMBL/GenBank/DDBJ databases">
        <authorList>
            <person name="Palmer J.M."/>
        </authorList>
    </citation>
    <scope>NUCLEOTIDE SEQUENCE [LARGE SCALE GENOMIC DNA]</scope>
    <source>
        <strain evidence="3 4">TWF481</strain>
    </source>
</reference>
<evidence type="ECO:0000256" key="1">
    <source>
        <dbReference type="SAM" id="MobiDB-lite"/>
    </source>
</evidence>
<comment type="caution">
    <text evidence="3">The sequence shown here is derived from an EMBL/GenBank/DDBJ whole genome shotgun (WGS) entry which is preliminary data.</text>
</comment>
<keyword evidence="4" id="KW-1185">Reference proteome</keyword>
<dbReference type="Proteomes" id="UP001370758">
    <property type="component" value="Unassembled WGS sequence"/>
</dbReference>